<evidence type="ECO:0000313" key="11">
    <source>
        <dbReference type="Proteomes" id="UP001595075"/>
    </source>
</evidence>
<evidence type="ECO:0000256" key="4">
    <source>
        <dbReference type="ARBA" id="ARBA00022723"/>
    </source>
</evidence>
<keyword evidence="5 8" id="KW-0560">Oxidoreductase</keyword>
<evidence type="ECO:0000256" key="5">
    <source>
        <dbReference type="ARBA" id="ARBA00023002"/>
    </source>
</evidence>
<keyword evidence="9" id="KW-0812">Transmembrane</keyword>
<keyword evidence="3 8" id="KW-0349">Heme</keyword>
<dbReference type="CDD" id="cd11041">
    <property type="entry name" value="CYP503A1-like"/>
    <property type="match status" value="1"/>
</dbReference>
<dbReference type="PANTHER" id="PTHR46206:SF1">
    <property type="entry name" value="P450, PUTATIVE (EUROFUNG)-RELATED"/>
    <property type="match status" value="1"/>
</dbReference>
<dbReference type="PRINTS" id="PR00465">
    <property type="entry name" value="EP450IV"/>
</dbReference>
<protein>
    <recommendedName>
        <fullName evidence="12">Cytochrome P450</fullName>
    </recommendedName>
</protein>
<sequence length="610" mass="69243">MSDPPSLFCTYLSQVTTMVSLLSFPSSISTQFFFHSKFPVQEHMGSSMSPFMDRQISKVFASFLPPTSNSSEYQIISGITPMTSEKTLFSVKMMAITAAVLLIIIFIYDNYKRLFSRRSLPESLPWIGMDDGFFSRARITLSTLLHTRDLLAEGYQKYSKKDLPFVLPNVTTGPEVILPMSQMDWLLRQPESVMSQNEVNRQFLQADYTMLHPRVVTDTVHDDVIRKELTKLLGDYTEAVQDEIDFAFRKAWGVKTDDWVEVPAYYTMLDIIGRISNRVLVGLPLCRNEEYLKPSHGFARLVVIQATLISLFPPLFRSLVAPLINFFDTLEYRKCAKYIIPLIKLRNSAPLVDEKKKNDYVQWCIDHSHRKNDPSERTADTISKRLNVVAFAAIQSSAITVTNLILDLGASPKITTYLSIMREEVLAELAAEHGVWSKVALARMVTLDSTLRESMRLWGFVSRGVLKEVRQKNGVTLPTGEHLPQGSHVGIHAWPIHHDDDYYNDPFAFMPMRFCPQEEVVDGMADLSHSGRKGISLVTTSATFMPFSHGRHACPGRFFASQQMKLVLAYIALNYDIQPIASRPANDWFVGSQGPPLDFKVRIRRREGTV</sequence>
<comment type="caution">
    <text evidence="10">The sequence shown here is derived from an EMBL/GenBank/DDBJ whole genome shotgun (WGS) entry which is preliminary data.</text>
</comment>
<dbReference type="InterPro" id="IPR036396">
    <property type="entry name" value="Cyt_P450_sf"/>
</dbReference>
<evidence type="ECO:0008006" key="12">
    <source>
        <dbReference type="Google" id="ProtNLM"/>
    </source>
</evidence>
<keyword evidence="9" id="KW-0472">Membrane</keyword>
<dbReference type="SUPFAM" id="SSF48264">
    <property type="entry name" value="Cytochrome P450"/>
    <property type="match status" value="1"/>
</dbReference>
<dbReference type="InterPro" id="IPR017972">
    <property type="entry name" value="Cyt_P450_CS"/>
</dbReference>
<evidence type="ECO:0000256" key="8">
    <source>
        <dbReference type="RuleBase" id="RU000461"/>
    </source>
</evidence>
<dbReference type="Gene3D" id="1.10.630.10">
    <property type="entry name" value="Cytochrome P450"/>
    <property type="match status" value="1"/>
</dbReference>
<evidence type="ECO:0000256" key="2">
    <source>
        <dbReference type="ARBA" id="ARBA00010617"/>
    </source>
</evidence>
<dbReference type="InterPro" id="IPR002403">
    <property type="entry name" value="Cyt_P450_E_grp-IV"/>
</dbReference>
<organism evidence="10 11">
    <name type="scientific">Oculimacula yallundae</name>
    <dbReference type="NCBI Taxonomy" id="86028"/>
    <lineage>
        <taxon>Eukaryota</taxon>
        <taxon>Fungi</taxon>
        <taxon>Dikarya</taxon>
        <taxon>Ascomycota</taxon>
        <taxon>Pezizomycotina</taxon>
        <taxon>Leotiomycetes</taxon>
        <taxon>Helotiales</taxon>
        <taxon>Ploettnerulaceae</taxon>
        <taxon>Oculimacula</taxon>
    </lineage>
</organism>
<gene>
    <name evidence="10" type="ORF">VTL71DRAFT_9298</name>
</gene>
<evidence type="ECO:0000256" key="3">
    <source>
        <dbReference type="ARBA" id="ARBA00022617"/>
    </source>
</evidence>
<feature type="transmembrane region" description="Helical" evidence="9">
    <location>
        <begin position="89"/>
        <end position="108"/>
    </location>
</feature>
<keyword evidence="6 8" id="KW-0408">Iron</keyword>
<evidence type="ECO:0000256" key="9">
    <source>
        <dbReference type="SAM" id="Phobius"/>
    </source>
</evidence>
<evidence type="ECO:0000313" key="10">
    <source>
        <dbReference type="EMBL" id="KAL2060657.1"/>
    </source>
</evidence>
<comment type="similarity">
    <text evidence="2 8">Belongs to the cytochrome P450 family.</text>
</comment>
<keyword evidence="4 8" id="KW-0479">Metal-binding</keyword>
<keyword evidence="7 8" id="KW-0503">Monooxygenase</keyword>
<keyword evidence="9" id="KW-1133">Transmembrane helix</keyword>
<dbReference type="PROSITE" id="PS00086">
    <property type="entry name" value="CYTOCHROME_P450"/>
    <property type="match status" value="1"/>
</dbReference>
<comment type="cofactor">
    <cofactor evidence="1">
        <name>heme</name>
        <dbReference type="ChEBI" id="CHEBI:30413"/>
    </cofactor>
</comment>
<dbReference type="Pfam" id="PF00067">
    <property type="entry name" value="p450"/>
    <property type="match status" value="1"/>
</dbReference>
<dbReference type="PANTHER" id="PTHR46206">
    <property type="entry name" value="CYTOCHROME P450"/>
    <property type="match status" value="1"/>
</dbReference>
<dbReference type="InterPro" id="IPR001128">
    <property type="entry name" value="Cyt_P450"/>
</dbReference>
<dbReference type="Proteomes" id="UP001595075">
    <property type="component" value="Unassembled WGS sequence"/>
</dbReference>
<proteinExistence type="inferred from homology"/>
<dbReference type="EMBL" id="JAZHXI010000021">
    <property type="protein sequence ID" value="KAL2060657.1"/>
    <property type="molecule type" value="Genomic_DNA"/>
</dbReference>
<reference evidence="10 11" key="1">
    <citation type="journal article" date="2024" name="Commun. Biol.">
        <title>Comparative genomic analysis of thermophilic fungi reveals convergent evolutionary adaptations and gene losses.</title>
        <authorList>
            <person name="Steindorff A.S."/>
            <person name="Aguilar-Pontes M.V."/>
            <person name="Robinson A.J."/>
            <person name="Andreopoulos B."/>
            <person name="LaButti K."/>
            <person name="Kuo A."/>
            <person name="Mondo S."/>
            <person name="Riley R."/>
            <person name="Otillar R."/>
            <person name="Haridas S."/>
            <person name="Lipzen A."/>
            <person name="Grimwood J."/>
            <person name="Schmutz J."/>
            <person name="Clum A."/>
            <person name="Reid I.D."/>
            <person name="Moisan M.C."/>
            <person name="Butler G."/>
            <person name="Nguyen T.T.M."/>
            <person name="Dewar K."/>
            <person name="Conant G."/>
            <person name="Drula E."/>
            <person name="Henrissat B."/>
            <person name="Hansel C."/>
            <person name="Singer S."/>
            <person name="Hutchinson M.I."/>
            <person name="de Vries R.P."/>
            <person name="Natvig D.O."/>
            <person name="Powell A.J."/>
            <person name="Tsang A."/>
            <person name="Grigoriev I.V."/>
        </authorList>
    </citation>
    <scope>NUCLEOTIDE SEQUENCE [LARGE SCALE GENOMIC DNA]</scope>
    <source>
        <strain evidence="10 11">CBS 494.80</strain>
    </source>
</reference>
<name>A0ABR4BSM4_9HELO</name>
<evidence type="ECO:0000256" key="1">
    <source>
        <dbReference type="ARBA" id="ARBA00001971"/>
    </source>
</evidence>
<evidence type="ECO:0000256" key="7">
    <source>
        <dbReference type="ARBA" id="ARBA00023033"/>
    </source>
</evidence>
<keyword evidence="11" id="KW-1185">Reference proteome</keyword>
<evidence type="ECO:0000256" key="6">
    <source>
        <dbReference type="ARBA" id="ARBA00023004"/>
    </source>
</evidence>
<accession>A0ABR4BSM4</accession>